<dbReference type="SUPFAM" id="SSF101790">
    <property type="entry name" value="Aminomethyltransferase beta-barrel domain"/>
    <property type="match status" value="1"/>
</dbReference>
<dbReference type="PIRSF" id="PIRSF006487">
    <property type="entry name" value="GcvT"/>
    <property type="match status" value="1"/>
</dbReference>
<dbReference type="InterPro" id="IPR006222">
    <property type="entry name" value="GCVT_N"/>
</dbReference>
<dbReference type="PANTHER" id="PTHR22602">
    <property type="entry name" value="TRANSFERASE CAF17, MITOCHONDRIAL-RELATED"/>
    <property type="match status" value="1"/>
</dbReference>
<gene>
    <name evidence="4" type="primary">ygfZ</name>
    <name evidence="4" type="ORF">Pla111_10900</name>
</gene>
<dbReference type="SUPFAM" id="SSF103025">
    <property type="entry name" value="Folate-binding domain"/>
    <property type="match status" value="1"/>
</dbReference>
<evidence type="ECO:0000256" key="1">
    <source>
        <dbReference type="ARBA" id="ARBA00022946"/>
    </source>
</evidence>
<dbReference type="Pfam" id="PF01571">
    <property type="entry name" value="GCV_T"/>
    <property type="match status" value="1"/>
</dbReference>
<proteinExistence type="predicted"/>
<protein>
    <submittedName>
        <fullName evidence="4">tRNA-modifying protein YgfZ</fullName>
    </submittedName>
</protein>
<dbReference type="InterPro" id="IPR029043">
    <property type="entry name" value="GcvT/YgfZ_C"/>
</dbReference>
<organism evidence="4 5">
    <name type="scientific">Botrimarina hoheduenensis</name>
    <dbReference type="NCBI Taxonomy" id="2528000"/>
    <lineage>
        <taxon>Bacteria</taxon>
        <taxon>Pseudomonadati</taxon>
        <taxon>Planctomycetota</taxon>
        <taxon>Planctomycetia</taxon>
        <taxon>Pirellulales</taxon>
        <taxon>Lacipirellulaceae</taxon>
        <taxon>Botrimarina</taxon>
    </lineage>
</organism>
<reference evidence="4 5" key="1">
    <citation type="submission" date="2019-02" db="EMBL/GenBank/DDBJ databases">
        <title>Deep-cultivation of Planctomycetes and their phenomic and genomic characterization uncovers novel biology.</title>
        <authorList>
            <person name="Wiegand S."/>
            <person name="Jogler M."/>
            <person name="Boedeker C."/>
            <person name="Pinto D."/>
            <person name="Vollmers J."/>
            <person name="Rivas-Marin E."/>
            <person name="Kohn T."/>
            <person name="Peeters S.H."/>
            <person name="Heuer A."/>
            <person name="Rast P."/>
            <person name="Oberbeckmann S."/>
            <person name="Bunk B."/>
            <person name="Jeske O."/>
            <person name="Meyerdierks A."/>
            <person name="Storesund J.E."/>
            <person name="Kallscheuer N."/>
            <person name="Luecker S."/>
            <person name="Lage O.M."/>
            <person name="Pohl T."/>
            <person name="Merkel B.J."/>
            <person name="Hornburger P."/>
            <person name="Mueller R.-W."/>
            <person name="Bruemmer F."/>
            <person name="Labrenz M."/>
            <person name="Spormann A.M."/>
            <person name="Op Den Camp H."/>
            <person name="Overmann J."/>
            <person name="Amann R."/>
            <person name="Jetten M.S.M."/>
            <person name="Mascher T."/>
            <person name="Medema M.H."/>
            <person name="Devos D.P."/>
            <person name="Kaster A.-K."/>
            <person name="Ovreas L."/>
            <person name="Rohde M."/>
            <person name="Galperin M.Y."/>
            <person name="Jogler C."/>
        </authorList>
    </citation>
    <scope>NUCLEOTIDE SEQUENCE [LARGE SCALE GENOMIC DNA]</scope>
    <source>
        <strain evidence="4 5">Pla111</strain>
    </source>
</reference>
<evidence type="ECO:0000313" key="5">
    <source>
        <dbReference type="Proteomes" id="UP000318995"/>
    </source>
</evidence>
<evidence type="ECO:0000313" key="4">
    <source>
        <dbReference type="EMBL" id="TWT47476.1"/>
    </source>
</evidence>
<dbReference type="EMBL" id="SJPH01000002">
    <property type="protein sequence ID" value="TWT47476.1"/>
    <property type="molecule type" value="Genomic_DNA"/>
</dbReference>
<dbReference type="InterPro" id="IPR045179">
    <property type="entry name" value="YgfZ/GcvT"/>
</dbReference>
<name>A0A5C5W9C4_9BACT</name>
<dbReference type="InterPro" id="IPR027266">
    <property type="entry name" value="TrmE/GcvT-like"/>
</dbReference>
<dbReference type="Gene3D" id="3.30.1360.120">
    <property type="entry name" value="Probable tRNA modification gtpase trme, domain 1"/>
    <property type="match status" value="2"/>
</dbReference>
<dbReference type="InterPro" id="IPR017703">
    <property type="entry name" value="YgfZ/GCV_T_CS"/>
</dbReference>
<keyword evidence="5" id="KW-1185">Reference proteome</keyword>
<feature type="domain" description="GCVT N-terminal" evidence="2">
    <location>
        <begin position="30"/>
        <end position="117"/>
    </location>
</feature>
<evidence type="ECO:0000259" key="3">
    <source>
        <dbReference type="Pfam" id="PF25455"/>
    </source>
</evidence>
<dbReference type="NCBIfam" id="TIGR03317">
    <property type="entry name" value="ygfZ_signature"/>
    <property type="match status" value="1"/>
</dbReference>
<sequence>MSEVFPPMHASHSADPSGNVYAVLDGWSALSVAGPDAVRFVQSFCTNDVAALAVGDSCEAFFTDVKAHVLAYGVVARLAETLVVVLSSAGADALCAHLDRYLIREQVTLQTLSDQQLLLLGCTVDPKITASVVTVVAAGWPAGVRFAIVPATAVTGVVHQLEQVAKPLDAEALERQRIAWGIPRDGVDVDARNLPQEVDRNEHAISFKKGCYLGQEPVARIDALGRVNWLLRGVRIEGPAPASGTALREAQITAQADEKSVGRITSSAATASGAIALAYLRREHATVGLRVRVNGVAAIVESLPMIVREASP</sequence>
<dbReference type="Pfam" id="PF25455">
    <property type="entry name" value="Beta-barrel_CAF17_C"/>
    <property type="match status" value="1"/>
</dbReference>
<comment type="caution">
    <text evidence="4">The sequence shown here is derived from an EMBL/GenBank/DDBJ whole genome shotgun (WGS) entry which is preliminary data.</text>
</comment>
<keyword evidence="1" id="KW-0809">Transit peptide</keyword>
<dbReference type="GO" id="GO:0016226">
    <property type="term" value="P:iron-sulfur cluster assembly"/>
    <property type="evidence" value="ECO:0007669"/>
    <property type="project" value="TreeGrafter"/>
</dbReference>
<dbReference type="Proteomes" id="UP000318995">
    <property type="component" value="Unassembled WGS sequence"/>
</dbReference>
<accession>A0A5C5W9C4</accession>
<evidence type="ECO:0000259" key="2">
    <source>
        <dbReference type="Pfam" id="PF01571"/>
    </source>
</evidence>
<dbReference type="PANTHER" id="PTHR22602:SF0">
    <property type="entry name" value="TRANSFERASE CAF17, MITOCHONDRIAL-RELATED"/>
    <property type="match status" value="1"/>
</dbReference>
<dbReference type="AlphaFoldDB" id="A0A5C5W9C4"/>
<feature type="domain" description="CAF17 C-terminal" evidence="3">
    <location>
        <begin position="234"/>
        <end position="298"/>
    </location>
</feature>
<dbReference type="InterPro" id="IPR057460">
    <property type="entry name" value="CAF17_C"/>
</dbReference>